<dbReference type="Proteomes" id="UP000199236">
    <property type="component" value="Unassembled WGS sequence"/>
</dbReference>
<dbReference type="Gene3D" id="3.40.50.720">
    <property type="entry name" value="NAD(P)-binding Rossmann-like Domain"/>
    <property type="match status" value="2"/>
</dbReference>
<dbReference type="PANTHER" id="PTHR43761:SF1">
    <property type="entry name" value="D-ISOMER SPECIFIC 2-HYDROXYACID DEHYDROGENASE CATALYTIC DOMAIN-CONTAINING PROTEIN-RELATED"/>
    <property type="match status" value="1"/>
</dbReference>
<proteinExistence type="inferred from homology"/>
<comment type="similarity">
    <text evidence="1">Belongs to the D-isomer specific 2-hydroxyacid dehydrogenase family.</text>
</comment>
<dbReference type="SUPFAM" id="SSF52283">
    <property type="entry name" value="Formate/glycerate dehydrogenase catalytic domain-like"/>
    <property type="match status" value="1"/>
</dbReference>
<sequence length="326" mass="35458">MAKLSIVFHGRNASTFHDGFEDLLDNKHSITILPDVLSDAEMQSSYEDADVIIGTANSAELPFPKKLRLFQVAGAGSDGVDPSCLPKGATVCNCYGHDQPISEYVMATILNTRIPIIDANARLRQGDWAYQSGRSLHGEISGSVIGLVGYGHISQTIAKCAKVFGMKIYVCNRSPVPCGDLVDHYFPIDDLLGFLSDVDFVVSALPLTDQTSGLLNKEAFEAMKSTAFFCNVGRGPVVDEKALYEALKRGKIANAAIDTWYVYPSADNDSPQPSRYAFNELTNLVMTPHMSGWTQGTIDRRRQAMAENINRLATGAQLENVVNEGG</sequence>
<evidence type="ECO:0000313" key="5">
    <source>
        <dbReference type="EMBL" id="SFP04338.1"/>
    </source>
</evidence>
<dbReference type="RefSeq" id="WP_090075467.1">
    <property type="nucleotide sequence ID" value="NZ_FOVR01000019.1"/>
</dbReference>
<feature type="domain" description="D-isomer specific 2-hydroxyacid dehydrogenase NAD-binding" evidence="4">
    <location>
        <begin position="107"/>
        <end position="291"/>
    </location>
</feature>
<dbReference type="EMBL" id="FOVR01000019">
    <property type="protein sequence ID" value="SFP04338.1"/>
    <property type="molecule type" value="Genomic_DNA"/>
</dbReference>
<dbReference type="InterPro" id="IPR036291">
    <property type="entry name" value="NAD(P)-bd_dom_sf"/>
</dbReference>
<name>A0A1I5M3X7_9HYPH</name>
<keyword evidence="6" id="KW-1185">Reference proteome</keyword>
<protein>
    <submittedName>
        <fullName evidence="5">Phosphoglycerate dehydrogenase</fullName>
    </submittedName>
</protein>
<dbReference type="STRING" id="655353.SAMN04488056_11931"/>
<dbReference type="GO" id="GO:0051287">
    <property type="term" value="F:NAD binding"/>
    <property type="evidence" value="ECO:0007669"/>
    <property type="project" value="InterPro"/>
</dbReference>
<dbReference type="AlphaFoldDB" id="A0A1I5M3X7"/>
<dbReference type="CDD" id="cd12165">
    <property type="entry name" value="2-Hacid_dh_6"/>
    <property type="match status" value="1"/>
</dbReference>
<keyword evidence="2" id="KW-0560">Oxidoreductase</keyword>
<dbReference type="GO" id="GO:0016491">
    <property type="term" value="F:oxidoreductase activity"/>
    <property type="evidence" value="ECO:0007669"/>
    <property type="project" value="UniProtKB-KW"/>
</dbReference>
<organism evidence="5 6">
    <name type="scientific">Cohaesibacter marisflavi</name>
    <dbReference type="NCBI Taxonomy" id="655353"/>
    <lineage>
        <taxon>Bacteria</taxon>
        <taxon>Pseudomonadati</taxon>
        <taxon>Pseudomonadota</taxon>
        <taxon>Alphaproteobacteria</taxon>
        <taxon>Hyphomicrobiales</taxon>
        <taxon>Cohaesibacteraceae</taxon>
    </lineage>
</organism>
<dbReference type="PANTHER" id="PTHR43761">
    <property type="entry name" value="D-ISOMER SPECIFIC 2-HYDROXYACID DEHYDROGENASE FAMILY PROTEIN (AFU_ORTHOLOGUE AFUA_1G13630)"/>
    <property type="match status" value="1"/>
</dbReference>
<evidence type="ECO:0000256" key="3">
    <source>
        <dbReference type="ARBA" id="ARBA00023027"/>
    </source>
</evidence>
<dbReference type="Pfam" id="PF02826">
    <property type="entry name" value="2-Hacid_dh_C"/>
    <property type="match status" value="1"/>
</dbReference>
<dbReference type="OrthoDB" id="9793626at2"/>
<evidence type="ECO:0000256" key="2">
    <source>
        <dbReference type="ARBA" id="ARBA00023002"/>
    </source>
</evidence>
<dbReference type="InterPro" id="IPR050418">
    <property type="entry name" value="D-iso_2-hydroxyacid_DH_PdxB"/>
</dbReference>
<dbReference type="SUPFAM" id="SSF51735">
    <property type="entry name" value="NAD(P)-binding Rossmann-fold domains"/>
    <property type="match status" value="1"/>
</dbReference>
<gene>
    <name evidence="5" type="ORF">SAMN04488056_11931</name>
</gene>
<evidence type="ECO:0000256" key="1">
    <source>
        <dbReference type="ARBA" id="ARBA00005854"/>
    </source>
</evidence>
<evidence type="ECO:0000259" key="4">
    <source>
        <dbReference type="Pfam" id="PF02826"/>
    </source>
</evidence>
<keyword evidence="3" id="KW-0520">NAD</keyword>
<reference evidence="5 6" key="1">
    <citation type="submission" date="2016-10" db="EMBL/GenBank/DDBJ databases">
        <authorList>
            <person name="de Groot N.N."/>
        </authorList>
    </citation>
    <scope>NUCLEOTIDE SEQUENCE [LARGE SCALE GENOMIC DNA]</scope>
    <source>
        <strain evidence="5 6">CGMCC 1.9157</strain>
    </source>
</reference>
<evidence type="ECO:0000313" key="6">
    <source>
        <dbReference type="Proteomes" id="UP000199236"/>
    </source>
</evidence>
<accession>A0A1I5M3X7</accession>
<dbReference type="InterPro" id="IPR006140">
    <property type="entry name" value="D-isomer_DH_NAD-bd"/>
</dbReference>